<dbReference type="Proteomes" id="UP000241719">
    <property type="component" value="Segment"/>
</dbReference>
<organism evidence="1 2">
    <name type="scientific">Tupanvirus deep ocean</name>
    <dbReference type="NCBI Taxonomy" id="2126984"/>
    <lineage>
        <taxon>Viruses</taxon>
        <taxon>Varidnaviria</taxon>
        <taxon>Bamfordvirae</taxon>
        <taxon>Nucleocytoviricota</taxon>
        <taxon>Megaviricetes</taxon>
        <taxon>Imitervirales</taxon>
        <taxon>Mimiviridae</taxon>
        <taxon>Megamimivirinae</taxon>
        <taxon>Tupanvirus</taxon>
        <taxon>Tupanvirus altamarinense</taxon>
    </lineage>
</organism>
<keyword evidence="2" id="KW-1185">Reference proteome</keyword>
<reference evidence="1 2" key="1">
    <citation type="journal article" date="2018" name="Nat. Commun.">
        <title>Tailed giant Tupanvirus possesses the most complete translational apparatus of the known virosphere.</title>
        <authorList>
            <person name="Abrahao J."/>
            <person name="Silva L."/>
            <person name="Silva L.S."/>
            <person name="Khalil J.Y.B."/>
            <person name="Rodrigues R."/>
            <person name="Arantes T."/>
            <person name="Assis F."/>
            <person name="Boratto P."/>
            <person name="Andrade M."/>
            <person name="Kroon E.G."/>
            <person name="Ribeiro B."/>
            <person name="Bergier I."/>
            <person name="Seligmann H."/>
            <person name="Ghigo E."/>
            <person name="Colson P."/>
            <person name="Levasseur A."/>
            <person name="Kroemer G."/>
            <person name="Raoult D."/>
            <person name="La Scola B."/>
        </authorList>
    </citation>
    <scope>NUCLEOTIDE SEQUENCE [LARGE SCALE GENOMIC DNA]</scope>
    <source>
        <strain evidence="1">Deep ocean</strain>
    </source>
</reference>
<protein>
    <submittedName>
        <fullName evidence="1">Uncharacterized protein</fullName>
    </submittedName>
</protein>
<evidence type="ECO:0000313" key="2">
    <source>
        <dbReference type="Proteomes" id="UP000241719"/>
    </source>
</evidence>
<proteinExistence type="predicted"/>
<accession>A0AC59HC07</accession>
<sequence length="278" mass="32441">MDNSFTNSDDLYCEELLALNAVLYNFQQISINGPSNLKHIFDNISNSNCYIPARSLLYSCETDEYVEFYEGKPSFFYKYYIIVVIGSSKSMNDPMGVVPYDFKENICHFEYCNFYLDYFKINPFDVKLIKCENNSCSIESNKINNPWCQNCCGIFDATKFVKMINSEMKFCEMPRNSVLSIGKEIKYIDFNDTNSLTKVKNFLENDKKKIDSIQNRINNADERMKKIIEVIQTEKKFNQEKINKLLSIRGGSMEEYCKTINEVDSMLLSLKKIENNIN</sequence>
<dbReference type="EMBL" id="MF405918">
    <property type="protein sequence ID" value="AUL79600.3"/>
    <property type="molecule type" value="Genomic_DNA"/>
</dbReference>
<name>A0AC59HC07_9VIRU</name>
<evidence type="ECO:0000313" key="1">
    <source>
        <dbReference type="EMBL" id="AUL79600.3"/>
    </source>
</evidence>